<feature type="region of interest" description="Disordered" evidence="1">
    <location>
        <begin position="1"/>
        <end position="22"/>
    </location>
</feature>
<name>R4T760_9CAUD</name>
<proteinExistence type="predicted"/>
<protein>
    <submittedName>
        <fullName evidence="2">Uncharacterized protein</fullName>
    </submittedName>
</protein>
<reference evidence="2 3" key="1">
    <citation type="submission" date="2012-12" db="EMBL/GenBank/DDBJ databases">
        <authorList>
            <person name="Sencilo A."/>
            <person name="Jacobs-Sera D."/>
            <person name="Russell D.A."/>
            <person name="Ko C."/>
            <person name="Atanasova N."/>
            <person name="Osterlund E."/>
            <person name="Oksanen H.M."/>
            <person name="Bamford D.H."/>
            <person name="Hatfull G.F."/>
            <person name="Roine E."/>
            <person name="Hendrix R.W."/>
        </authorList>
    </citation>
    <scope>NUCLEOTIDE SEQUENCE [LARGE SCALE GENOMIC DNA]</scope>
</reference>
<dbReference type="GeneID" id="16194171"/>
<sequence>MEDNTTITTQHQKTTSAGKHEFASPSLASGQAICTSYIVGEAFGEEAPEFLNIVLNSENATGTLHLASVSGSGTGNYGVYETESGAVTGLYISRDTLGVDGDADPDDFPQEIPFSLAGATEEDFEEESEDTEMQDEAAGLLQ</sequence>
<evidence type="ECO:0000256" key="1">
    <source>
        <dbReference type="SAM" id="MobiDB-lite"/>
    </source>
</evidence>
<accession>R4T760</accession>
<feature type="compositionally biased region" description="Low complexity" evidence="1">
    <location>
        <begin position="1"/>
        <end position="15"/>
    </location>
</feature>
<gene>
    <name evidence="2" type="primary">277</name>
    <name evidence="2" type="ORF">HGTV1_277</name>
</gene>
<organism evidence="2 3">
    <name type="scientific">Halogranum tailed virus 1</name>
    <dbReference type="NCBI Taxonomy" id="1273749"/>
    <lineage>
        <taxon>Viruses</taxon>
        <taxon>Duplodnaviria</taxon>
        <taxon>Heunggongvirae</taxon>
        <taxon>Uroviricota</taxon>
        <taxon>Caudoviricetes</taxon>
        <taxon>Thumleimavirales</taxon>
        <taxon>Halomagnusviridae</taxon>
        <taxon>Hagravirus</taxon>
        <taxon>Hagravirus capitaneum</taxon>
        <taxon>Hagravirus HGTV1</taxon>
    </lineage>
</organism>
<feature type="region of interest" description="Disordered" evidence="1">
    <location>
        <begin position="119"/>
        <end position="142"/>
    </location>
</feature>
<evidence type="ECO:0000313" key="2">
    <source>
        <dbReference type="EMBL" id="AGM11574.1"/>
    </source>
</evidence>
<dbReference type="RefSeq" id="YP_008059452.1">
    <property type="nucleotide sequence ID" value="NC_021328.1"/>
</dbReference>
<dbReference type="EMBL" id="KC292026">
    <property type="protein sequence ID" value="AGM11574.1"/>
    <property type="molecule type" value="Genomic_DNA"/>
</dbReference>
<dbReference type="Proteomes" id="UP000202786">
    <property type="component" value="Segment"/>
</dbReference>
<dbReference type="KEGG" id="vg:16194171"/>
<feature type="compositionally biased region" description="Acidic residues" evidence="1">
    <location>
        <begin position="120"/>
        <end position="135"/>
    </location>
</feature>
<evidence type="ECO:0000313" key="3">
    <source>
        <dbReference type="Proteomes" id="UP000202786"/>
    </source>
</evidence>
<keyword evidence="3" id="KW-1185">Reference proteome</keyword>